<name>A0A6P8IMQ2_ACTTE</name>
<evidence type="ECO:0000313" key="8">
    <source>
        <dbReference type="RefSeq" id="XP_031568311.1"/>
    </source>
</evidence>
<dbReference type="OrthoDB" id="5945173at2759"/>
<dbReference type="PROSITE" id="PS50948">
    <property type="entry name" value="PAN"/>
    <property type="match status" value="1"/>
</dbReference>
<dbReference type="SMART" id="SM00059">
    <property type="entry name" value="FN2"/>
    <property type="match status" value="1"/>
</dbReference>
<evidence type="ECO:0000313" key="7">
    <source>
        <dbReference type="Proteomes" id="UP000515163"/>
    </source>
</evidence>
<keyword evidence="7" id="KW-1185">Reference proteome</keyword>
<evidence type="ECO:0000256" key="1">
    <source>
        <dbReference type="ARBA" id="ARBA00022737"/>
    </source>
</evidence>
<dbReference type="GeneID" id="116303013"/>
<evidence type="ECO:0000256" key="3">
    <source>
        <dbReference type="PROSITE-ProRule" id="PRU00479"/>
    </source>
</evidence>
<dbReference type="SUPFAM" id="SSF57414">
    <property type="entry name" value="Hairpin loop containing domain-like"/>
    <property type="match status" value="1"/>
</dbReference>
<evidence type="ECO:0000259" key="5">
    <source>
        <dbReference type="PROSITE" id="PS50948"/>
    </source>
</evidence>
<keyword evidence="2 3" id="KW-1015">Disulfide bond</keyword>
<feature type="disulfide bond" evidence="3">
    <location>
        <begin position="120"/>
        <end position="146"/>
    </location>
</feature>
<dbReference type="RefSeq" id="XP_031568311.1">
    <property type="nucleotide sequence ID" value="XM_031712451.1"/>
</dbReference>
<dbReference type="Proteomes" id="UP000515163">
    <property type="component" value="Unplaced"/>
</dbReference>
<evidence type="ECO:0000256" key="2">
    <source>
        <dbReference type="ARBA" id="ARBA00023157"/>
    </source>
</evidence>
<dbReference type="SUPFAM" id="SSF57440">
    <property type="entry name" value="Kringle-like"/>
    <property type="match status" value="1"/>
</dbReference>
<feature type="domain" description="Apple" evidence="5">
    <location>
        <begin position="26"/>
        <end position="103"/>
    </location>
</feature>
<feature type="signal peptide" evidence="4">
    <location>
        <begin position="1"/>
        <end position="24"/>
    </location>
</feature>
<dbReference type="Gene3D" id="2.10.10.10">
    <property type="entry name" value="Fibronectin, type II, collagen-binding"/>
    <property type="match status" value="1"/>
</dbReference>
<comment type="caution">
    <text evidence="3">Lacks conserved residue(s) required for the propagation of feature annotation.</text>
</comment>
<organism evidence="7 8">
    <name type="scientific">Actinia tenebrosa</name>
    <name type="common">Australian red waratah sea anemone</name>
    <dbReference type="NCBI Taxonomy" id="6105"/>
    <lineage>
        <taxon>Eukaryota</taxon>
        <taxon>Metazoa</taxon>
        <taxon>Cnidaria</taxon>
        <taxon>Anthozoa</taxon>
        <taxon>Hexacorallia</taxon>
        <taxon>Actiniaria</taxon>
        <taxon>Actiniidae</taxon>
        <taxon>Actinia</taxon>
    </lineage>
</organism>
<dbReference type="Pfam" id="PF00024">
    <property type="entry name" value="PAN_1"/>
    <property type="match status" value="1"/>
</dbReference>
<dbReference type="InterPro" id="IPR013806">
    <property type="entry name" value="Kringle-like"/>
</dbReference>
<accession>A0A6P8IMQ2</accession>
<dbReference type="InterPro" id="IPR000562">
    <property type="entry name" value="FN_type2_dom"/>
</dbReference>
<reference evidence="8" key="1">
    <citation type="submission" date="2025-08" db="UniProtKB">
        <authorList>
            <consortium name="RefSeq"/>
        </authorList>
    </citation>
    <scope>IDENTIFICATION</scope>
    <source>
        <tissue evidence="8">Tentacle</tissue>
    </source>
</reference>
<feature type="domain" description="Fibronectin type-II" evidence="6">
    <location>
        <begin position="115"/>
        <end position="160"/>
    </location>
</feature>
<gene>
    <name evidence="8" type="primary">LOC116303013</name>
</gene>
<keyword evidence="4" id="KW-0732">Signal</keyword>
<dbReference type="Pfam" id="PF00040">
    <property type="entry name" value="fn2"/>
    <property type="match status" value="1"/>
</dbReference>
<dbReference type="Gene3D" id="3.50.4.10">
    <property type="entry name" value="Hepatocyte Growth Factor"/>
    <property type="match status" value="1"/>
</dbReference>
<dbReference type="PROSITE" id="PS00023">
    <property type="entry name" value="FN2_1"/>
    <property type="match status" value="1"/>
</dbReference>
<evidence type="ECO:0000259" key="6">
    <source>
        <dbReference type="PROSITE" id="PS51092"/>
    </source>
</evidence>
<keyword evidence="1" id="KW-0677">Repeat</keyword>
<dbReference type="InParanoid" id="A0A6P8IMQ2"/>
<dbReference type="InterPro" id="IPR036943">
    <property type="entry name" value="FN_type2_sf"/>
</dbReference>
<evidence type="ECO:0000256" key="4">
    <source>
        <dbReference type="SAM" id="SignalP"/>
    </source>
</evidence>
<dbReference type="InterPro" id="IPR003609">
    <property type="entry name" value="Pan_app"/>
</dbReference>
<dbReference type="AlphaFoldDB" id="A0A6P8IMQ2"/>
<proteinExistence type="predicted"/>
<protein>
    <submittedName>
        <fullName evidence="8">Uncharacterized protein LOC116303013</fullName>
    </submittedName>
</protein>
<sequence length="160" mass="18344">MKCTHQFLLLLFACLLANVSRVLSQCIKKTSVSSHVLKNHVTKSMKTADVVDCLQQCTTDREAHCQSINYYLSGLCELNNKTKEQASQNDFQQASTGYYMPNDNPAVHCSTRSTRKGHCCVFPFNYHDRIFDSCTTYRESSGLYWCSLTTNYESKWDYCV</sequence>
<dbReference type="PROSITE" id="PS51092">
    <property type="entry name" value="FN2_2"/>
    <property type="match status" value="1"/>
</dbReference>
<dbReference type="KEGG" id="aten:116303013"/>
<feature type="chain" id="PRO_5028430720" evidence="4">
    <location>
        <begin position="25"/>
        <end position="160"/>
    </location>
</feature>